<evidence type="ECO:0000313" key="1">
    <source>
        <dbReference type="EMBL" id="KAI7809224.1"/>
    </source>
</evidence>
<comment type="caution">
    <text evidence="1">The sequence shown here is derived from an EMBL/GenBank/DDBJ whole genome shotgun (WGS) entry which is preliminary data.</text>
</comment>
<organism evidence="1 2">
    <name type="scientific">Triplophysa rosa</name>
    <name type="common">Cave loach</name>
    <dbReference type="NCBI Taxonomy" id="992332"/>
    <lineage>
        <taxon>Eukaryota</taxon>
        <taxon>Metazoa</taxon>
        <taxon>Chordata</taxon>
        <taxon>Craniata</taxon>
        <taxon>Vertebrata</taxon>
        <taxon>Euteleostomi</taxon>
        <taxon>Actinopterygii</taxon>
        <taxon>Neopterygii</taxon>
        <taxon>Teleostei</taxon>
        <taxon>Ostariophysi</taxon>
        <taxon>Cypriniformes</taxon>
        <taxon>Nemacheilidae</taxon>
        <taxon>Triplophysa</taxon>
    </lineage>
</organism>
<protein>
    <submittedName>
        <fullName evidence="1">Uncharacterized protein</fullName>
    </submittedName>
</protein>
<proteinExistence type="predicted"/>
<accession>A0A9W7WVV8</accession>
<feature type="non-terminal residue" evidence="1">
    <location>
        <position position="96"/>
    </location>
</feature>
<dbReference type="AlphaFoldDB" id="A0A9W7WVV8"/>
<feature type="non-terminal residue" evidence="1">
    <location>
        <position position="1"/>
    </location>
</feature>
<dbReference type="EMBL" id="JAFHDT010000005">
    <property type="protein sequence ID" value="KAI7809224.1"/>
    <property type="molecule type" value="Genomic_DNA"/>
</dbReference>
<reference evidence="1" key="1">
    <citation type="submission" date="2021-02" db="EMBL/GenBank/DDBJ databases">
        <title>Comparative genomics reveals that relaxation of natural selection precedes convergent phenotypic evolution of cavefish.</title>
        <authorList>
            <person name="Peng Z."/>
        </authorList>
    </citation>
    <scope>NUCLEOTIDE SEQUENCE</scope>
    <source>
        <tissue evidence="1">Muscle</tissue>
    </source>
</reference>
<evidence type="ECO:0000313" key="2">
    <source>
        <dbReference type="Proteomes" id="UP001059041"/>
    </source>
</evidence>
<sequence length="96" mass="10637">HVRGSKERMPCSRVFRCGARANESYCSSSGHPLFTPYKFTSLLRNLLQRYAKQAGVAVRILILLANSTSTDGYICSTIMMLVLLSESYACLVLSRG</sequence>
<keyword evidence="2" id="KW-1185">Reference proteome</keyword>
<dbReference type="Proteomes" id="UP001059041">
    <property type="component" value="Linkage Group LG5"/>
</dbReference>
<gene>
    <name evidence="1" type="ORF">IRJ41_002908</name>
</gene>
<name>A0A9W7WVV8_TRIRA</name>